<feature type="domain" description="Sodium symporter small subunit" evidence="2">
    <location>
        <begin position="12"/>
        <end position="86"/>
    </location>
</feature>
<dbReference type="EMBL" id="SNWF01000004">
    <property type="protein sequence ID" value="TDN94398.1"/>
    <property type="molecule type" value="Genomic_DNA"/>
</dbReference>
<evidence type="ECO:0000259" key="2">
    <source>
        <dbReference type="Pfam" id="PF13937"/>
    </source>
</evidence>
<dbReference type="Proteomes" id="UP000294737">
    <property type="component" value="Unassembled WGS sequence"/>
</dbReference>
<accession>A0A4V3BWD3</accession>
<dbReference type="NCBIfam" id="TIGR03647">
    <property type="entry name" value="Na_symport_sm"/>
    <property type="match status" value="1"/>
</dbReference>
<name>A0A4V3BWD3_9BURK</name>
<dbReference type="RefSeq" id="WP_112991037.1">
    <property type="nucleotide sequence ID" value="NZ_PTLZ01000001.1"/>
</dbReference>
<evidence type="ECO:0000313" key="3">
    <source>
        <dbReference type="EMBL" id="TDN94398.1"/>
    </source>
</evidence>
<dbReference type="Pfam" id="PF13937">
    <property type="entry name" value="DUF4212"/>
    <property type="match status" value="1"/>
</dbReference>
<feature type="transmembrane region" description="Helical" evidence="1">
    <location>
        <begin position="53"/>
        <end position="75"/>
    </location>
</feature>
<keyword evidence="1" id="KW-1133">Transmembrane helix</keyword>
<reference evidence="3 4" key="1">
    <citation type="submission" date="2019-03" db="EMBL/GenBank/DDBJ databases">
        <title>Genomic Encyclopedia of Type Strains, Phase IV (KMG-IV): sequencing the most valuable type-strain genomes for metagenomic binning, comparative biology and taxonomic classification.</title>
        <authorList>
            <person name="Goeker M."/>
        </authorList>
    </citation>
    <scope>NUCLEOTIDE SEQUENCE [LARGE SCALE GENOMIC DNA]</scope>
    <source>
        <strain evidence="3 4">DSM 18555</strain>
    </source>
</reference>
<feature type="transmembrane region" description="Helical" evidence="1">
    <location>
        <begin position="21"/>
        <end position="41"/>
    </location>
</feature>
<keyword evidence="1" id="KW-0472">Membrane</keyword>
<comment type="caution">
    <text evidence="3">The sequence shown here is derived from an EMBL/GenBank/DDBJ whole genome shotgun (WGS) entry which is preliminary data.</text>
</comment>
<dbReference type="InterPro" id="IPR019886">
    <property type="entry name" value="Na_symporter_ssu"/>
</dbReference>
<sequence length="102" mass="12132">MSKKIELSDAARTYWQNTRRMTFWLLLIWFVITFAAIFFARPLSTYTLLGWPISFFMAAQGSILIYVVLIAIYALRMHKLDQRYHASQRKQNNKNSNNDHEQ</sequence>
<evidence type="ECO:0000313" key="4">
    <source>
        <dbReference type="Proteomes" id="UP000294737"/>
    </source>
</evidence>
<dbReference type="OrthoDB" id="9797746at2"/>
<keyword evidence="1" id="KW-0812">Transmembrane</keyword>
<proteinExistence type="predicted"/>
<protein>
    <submittedName>
        <fullName evidence="3">Putative solute:sodium symporter small subunit</fullName>
    </submittedName>
</protein>
<evidence type="ECO:0000256" key="1">
    <source>
        <dbReference type="SAM" id="Phobius"/>
    </source>
</evidence>
<keyword evidence="4" id="KW-1185">Reference proteome</keyword>
<dbReference type="AlphaFoldDB" id="A0A4V3BWD3"/>
<organism evidence="3 4">
    <name type="scientific">Herminiimonas fonticola</name>
    <dbReference type="NCBI Taxonomy" id="303380"/>
    <lineage>
        <taxon>Bacteria</taxon>
        <taxon>Pseudomonadati</taxon>
        <taxon>Pseudomonadota</taxon>
        <taxon>Betaproteobacteria</taxon>
        <taxon>Burkholderiales</taxon>
        <taxon>Oxalobacteraceae</taxon>
        <taxon>Herminiimonas</taxon>
    </lineage>
</organism>
<gene>
    <name evidence="3" type="ORF">EV677_0942</name>
</gene>